<reference evidence="6" key="3">
    <citation type="submission" date="2025-08" db="UniProtKB">
        <authorList>
            <consortium name="Ensembl"/>
        </authorList>
    </citation>
    <scope>IDENTIFICATION</scope>
</reference>
<sequence>MTPDARVLNVRKTAAQEYGGRGGEIILTPTISGKLDEILWKHNGNKVVEFDRNNYTEYGSYKGRTVLERLKGELTIKGLTDADSGTYQLEAVINKKLQYSNHEVHVIDAVTQPSVSCTFNDSGTTLLCSADLHPLTQFWKGPGGSETPGSELFIPGSENQESVYTCVVKNPVGNKTAELSLKECHTGETTLLVMLLYTHLSLSLSQCRRKTPEREKTETKNDKTHIYPYYKALLKFCLL</sequence>
<dbReference type="GO" id="GO:0016020">
    <property type="term" value="C:membrane"/>
    <property type="evidence" value="ECO:0007669"/>
    <property type="project" value="UniProtKB-SubCell"/>
</dbReference>
<evidence type="ECO:0000256" key="1">
    <source>
        <dbReference type="ARBA" id="ARBA00004370"/>
    </source>
</evidence>
<evidence type="ECO:0000256" key="4">
    <source>
        <dbReference type="ARBA" id="ARBA00023180"/>
    </source>
</evidence>
<evidence type="ECO:0000313" key="7">
    <source>
        <dbReference type="Proteomes" id="UP000265140"/>
    </source>
</evidence>
<reference evidence="6" key="2">
    <citation type="submission" date="2020-02" db="EMBL/GenBank/DDBJ databases">
        <title>Esox lucius (northern pike) genome, fEsoLuc1, primary haplotype.</title>
        <authorList>
            <person name="Myers G."/>
            <person name="Karagic N."/>
            <person name="Meyer A."/>
            <person name="Pippel M."/>
            <person name="Reichard M."/>
            <person name="Winkler S."/>
            <person name="Tracey A."/>
            <person name="Sims Y."/>
            <person name="Howe K."/>
            <person name="Rhie A."/>
            <person name="Formenti G."/>
            <person name="Durbin R."/>
            <person name="Fedrigo O."/>
            <person name="Jarvis E.D."/>
        </authorList>
    </citation>
    <scope>NUCLEOTIDE SEQUENCE [LARGE SCALE GENOMIC DNA]</scope>
</reference>
<dbReference type="PANTHER" id="PTHR12080:SF134">
    <property type="entry name" value="CD48 ANTIGEN"/>
    <property type="match status" value="1"/>
</dbReference>
<reference evidence="7" key="1">
    <citation type="journal article" date="2014" name="PLoS ONE">
        <title>The genome and linkage map of the northern pike (Esox lucius): conserved synteny revealed between the salmonid sister group and the Neoteleostei.</title>
        <authorList>
            <person name="Rondeau E.B."/>
            <person name="Minkley D.R."/>
            <person name="Leong J.S."/>
            <person name="Messmer A.M."/>
            <person name="Jantzen J.R."/>
            <person name="von Schalburg K.R."/>
            <person name="Lemon C."/>
            <person name="Bird N.H."/>
            <person name="Koop B.F."/>
        </authorList>
    </citation>
    <scope>NUCLEOTIDE SEQUENCE</scope>
</reference>
<dbReference type="PANTHER" id="PTHR12080">
    <property type="entry name" value="SIGNALING LYMPHOCYTIC ACTIVATION MOLECULE"/>
    <property type="match status" value="1"/>
</dbReference>
<dbReference type="Bgee" id="ENSELUG00000005327">
    <property type="expression patterns" value="Expressed in nose and 15 other cell types or tissues"/>
</dbReference>
<dbReference type="InterPro" id="IPR007110">
    <property type="entry name" value="Ig-like_dom"/>
</dbReference>
<evidence type="ECO:0000256" key="3">
    <source>
        <dbReference type="ARBA" id="ARBA00023136"/>
    </source>
</evidence>
<evidence type="ECO:0000313" key="6">
    <source>
        <dbReference type="Ensembl" id="ENSELUP00000004131.3"/>
    </source>
</evidence>
<keyword evidence="7" id="KW-1185">Reference proteome</keyword>
<comment type="subcellular location">
    <subcellularLocation>
        <location evidence="1">Membrane</location>
    </subcellularLocation>
</comment>
<dbReference type="SMART" id="SM00409">
    <property type="entry name" value="IG"/>
    <property type="match status" value="2"/>
</dbReference>
<dbReference type="InterPro" id="IPR003599">
    <property type="entry name" value="Ig_sub"/>
</dbReference>
<dbReference type="GeneTree" id="ENSGT01140000282724"/>
<dbReference type="AlphaFoldDB" id="A0A3P8XHS1"/>
<evidence type="ECO:0000256" key="2">
    <source>
        <dbReference type="ARBA" id="ARBA00022729"/>
    </source>
</evidence>
<keyword evidence="4" id="KW-0325">Glycoprotein</keyword>
<dbReference type="InterPro" id="IPR036179">
    <property type="entry name" value="Ig-like_dom_sf"/>
</dbReference>
<protein>
    <recommendedName>
        <fullName evidence="5">Ig-like domain-containing protein</fullName>
    </recommendedName>
</protein>
<dbReference type="SUPFAM" id="SSF48726">
    <property type="entry name" value="Immunoglobulin"/>
    <property type="match status" value="2"/>
</dbReference>
<dbReference type="Gene3D" id="2.60.40.10">
    <property type="entry name" value="Immunoglobulins"/>
    <property type="match status" value="2"/>
</dbReference>
<proteinExistence type="predicted"/>
<reference evidence="6" key="4">
    <citation type="submission" date="2025-09" db="UniProtKB">
        <authorList>
            <consortium name="Ensembl"/>
        </authorList>
    </citation>
    <scope>IDENTIFICATION</scope>
</reference>
<name>A0A3P8XHS1_ESOLU</name>
<dbReference type="Ensembl" id="ENSELUT00000012846.3">
    <property type="protein sequence ID" value="ENSELUP00000004131.3"/>
    <property type="gene ID" value="ENSELUG00000037094.1"/>
</dbReference>
<keyword evidence="3" id="KW-0472">Membrane</keyword>
<organism evidence="6 7">
    <name type="scientific">Esox lucius</name>
    <name type="common">Northern pike</name>
    <dbReference type="NCBI Taxonomy" id="8010"/>
    <lineage>
        <taxon>Eukaryota</taxon>
        <taxon>Metazoa</taxon>
        <taxon>Chordata</taxon>
        <taxon>Craniata</taxon>
        <taxon>Vertebrata</taxon>
        <taxon>Euteleostomi</taxon>
        <taxon>Actinopterygii</taxon>
        <taxon>Neopterygii</taxon>
        <taxon>Teleostei</taxon>
        <taxon>Protacanthopterygii</taxon>
        <taxon>Esociformes</taxon>
        <taxon>Esocidae</taxon>
        <taxon>Esox</taxon>
    </lineage>
</organism>
<accession>A0A3P8XHS1</accession>
<dbReference type="PROSITE" id="PS50835">
    <property type="entry name" value="IG_LIKE"/>
    <property type="match status" value="1"/>
</dbReference>
<keyword evidence="2" id="KW-0732">Signal</keyword>
<dbReference type="InterPro" id="IPR015631">
    <property type="entry name" value="CD2/SLAM_rcpt"/>
</dbReference>
<dbReference type="Proteomes" id="UP000265140">
    <property type="component" value="Chromosome 16"/>
</dbReference>
<evidence type="ECO:0000259" key="5">
    <source>
        <dbReference type="PROSITE" id="PS50835"/>
    </source>
</evidence>
<feature type="domain" description="Ig-like" evidence="5">
    <location>
        <begin position="113"/>
        <end position="180"/>
    </location>
</feature>
<dbReference type="InterPro" id="IPR013783">
    <property type="entry name" value="Ig-like_fold"/>
</dbReference>